<dbReference type="AlphaFoldDB" id="K6Y557"/>
<dbReference type="CDD" id="cd00093">
    <property type="entry name" value="HTH_XRE"/>
    <property type="match status" value="1"/>
</dbReference>
<dbReference type="RefSeq" id="WP_008843192.1">
    <property type="nucleotide sequence ID" value="NZ_BAEN01000019.1"/>
</dbReference>
<dbReference type="PROSITE" id="PS50943">
    <property type="entry name" value="HTH_CROC1"/>
    <property type="match status" value="1"/>
</dbReference>
<dbReference type="Pfam" id="PF01381">
    <property type="entry name" value="HTH_3"/>
    <property type="match status" value="1"/>
</dbReference>
<dbReference type="InterPro" id="IPR010982">
    <property type="entry name" value="Lambda_DNA-bd_dom_sf"/>
</dbReference>
<dbReference type="Proteomes" id="UP000006334">
    <property type="component" value="Unassembled WGS sequence"/>
</dbReference>
<dbReference type="GO" id="GO:0003677">
    <property type="term" value="F:DNA binding"/>
    <property type="evidence" value="ECO:0007669"/>
    <property type="project" value="InterPro"/>
</dbReference>
<dbReference type="Gene3D" id="1.10.260.40">
    <property type="entry name" value="lambda repressor-like DNA-binding domains"/>
    <property type="match status" value="1"/>
</dbReference>
<sequence length="114" mass="12875">MIDTDKVVFSIADGEPLTEQTMFTLADSLVAPETFKKLRLAKKLTRKELARHLDCSEQTIIGYERSGCRLSVDRYLKFLFAVAQDDDSKAKYSTILQHLRSQMTLDMLKGTGAV</sequence>
<evidence type="ECO:0000313" key="3">
    <source>
        <dbReference type="Proteomes" id="UP000006334"/>
    </source>
</evidence>
<gene>
    <name evidence="2" type="ORF">GLIP_0726</name>
</gene>
<proteinExistence type="predicted"/>
<feature type="domain" description="HTH cro/C1-type" evidence="1">
    <location>
        <begin position="35"/>
        <end position="65"/>
    </location>
</feature>
<protein>
    <recommendedName>
        <fullName evidence="1">HTH cro/C1-type domain-containing protein</fullName>
    </recommendedName>
</protein>
<evidence type="ECO:0000259" key="1">
    <source>
        <dbReference type="PROSITE" id="PS50943"/>
    </source>
</evidence>
<accession>K6Y557</accession>
<comment type="caution">
    <text evidence="2">The sequence shown here is derived from an EMBL/GenBank/DDBJ whole genome shotgun (WGS) entry which is preliminary data.</text>
</comment>
<evidence type="ECO:0000313" key="2">
    <source>
        <dbReference type="EMBL" id="GAC13372.1"/>
    </source>
</evidence>
<dbReference type="EMBL" id="BAEN01000019">
    <property type="protein sequence ID" value="GAC13372.1"/>
    <property type="molecule type" value="Genomic_DNA"/>
</dbReference>
<dbReference type="STRING" id="1127673.GLIP_0726"/>
<dbReference type="InterPro" id="IPR001387">
    <property type="entry name" value="Cro/C1-type_HTH"/>
</dbReference>
<dbReference type="SUPFAM" id="SSF47413">
    <property type="entry name" value="lambda repressor-like DNA-binding domains"/>
    <property type="match status" value="1"/>
</dbReference>
<keyword evidence="3" id="KW-1185">Reference proteome</keyword>
<name>K6Y557_9ALTE</name>
<reference evidence="2 3" key="1">
    <citation type="journal article" date="2017" name="Antonie Van Leeuwenhoek">
        <title>Rhizobium rhizosphaerae sp. nov., a novel species isolated from rice rhizosphere.</title>
        <authorList>
            <person name="Zhao J.J."/>
            <person name="Zhang J."/>
            <person name="Zhang R.J."/>
            <person name="Zhang C.W."/>
            <person name="Yin H.Q."/>
            <person name="Zhang X.X."/>
        </authorList>
    </citation>
    <scope>NUCLEOTIDE SEQUENCE [LARGE SCALE GENOMIC DNA]</scope>
    <source>
        <strain evidence="2 3">E3</strain>
    </source>
</reference>
<organism evidence="2 3">
    <name type="scientific">Aliiglaciecola lipolytica E3</name>
    <dbReference type="NCBI Taxonomy" id="1127673"/>
    <lineage>
        <taxon>Bacteria</taxon>
        <taxon>Pseudomonadati</taxon>
        <taxon>Pseudomonadota</taxon>
        <taxon>Gammaproteobacteria</taxon>
        <taxon>Alteromonadales</taxon>
        <taxon>Alteromonadaceae</taxon>
        <taxon>Aliiglaciecola</taxon>
    </lineage>
</organism>